<dbReference type="RefSeq" id="WP_172154953.1">
    <property type="nucleotide sequence ID" value="NZ_JABJWC010000003.1"/>
</dbReference>
<evidence type="ECO:0000313" key="13">
    <source>
        <dbReference type="Proteomes" id="UP000623090"/>
    </source>
</evidence>
<evidence type="ECO:0000256" key="9">
    <source>
        <dbReference type="ARBA" id="ARBA00048212"/>
    </source>
</evidence>
<dbReference type="PANTHER" id="PTHR42743:SF11">
    <property type="entry name" value="AMINODEOXYCHORISMATE LYASE"/>
    <property type="match status" value="1"/>
</dbReference>
<comment type="pathway">
    <text evidence="3">Amino-acid biosynthesis; L-valine biosynthesis; L-valine from pyruvate: step 4/4.</text>
</comment>
<evidence type="ECO:0000256" key="7">
    <source>
        <dbReference type="ARBA" id="ARBA00014472"/>
    </source>
</evidence>
<dbReference type="InterPro" id="IPR001544">
    <property type="entry name" value="Aminotrans_IV"/>
</dbReference>
<reference evidence="12 13" key="1">
    <citation type="journal article" date="2020" name="Microorganisms">
        <title>Description of Komagataeibacter melaceti sp. nov. and Komagataeibacter melomenusus sp. nov. Isolated from Apple Cider Vinegar.</title>
        <authorList>
            <person name="Maric L."/>
            <person name="Cleenwerck I."/>
            <person name="Accetto T."/>
            <person name="Vandamme P."/>
            <person name="Trcek J."/>
        </authorList>
    </citation>
    <scope>NUCLEOTIDE SEQUENCE [LARGE SCALE GENOMIC DNA]</scope>
    <source>
        <strain evidence="12 13">AV436</strain>
    </source>
</reference>
<evidence type="ECO:0000256" key="1">
    <source>
        <dbReference type="ARBA" id="ARBA00003109"/>
    </source>
</evidence>
<evidence type="ECO:0000313" key="12">
    <source>
        <dbReference type="EMBL" id="NPC65227.1"/>
    </source>
</evidence>
<comment type="similarity">
    <text evidence="5">Belongs to the class-IV pyridoxal-phosphate-dependent aminotransferase family.</text>
</comment>
<comment type="function">
    <text evidence="1">Acts on leucine, isoleucine and valine.</text>
</comment>
<keyword evidence="12" id="KW-0032">Aminotransferase</keyword>
<evidence type="ECO:0000256" key="11">
    <source>
        <dbReference type="ARBA" id="ARBA00049229"/>
    </source>
</evidence>
<proteinExistence type="inferred from homology"/>
<evidence type="ECO:0000256" key="6">
    <source>
        <dbReference type="ARBA" id="ARBA00013053"/>
    </source>
</evidence>
<evidence type="ECO:0000256" key="2">
    <source>
        <dbReference type="ARBA" id="ARBA00004824"/>
    </source>
</evidence>
<keyword evidence="8" id="KW-0100">Branched-chain amino acid biosynthesis</keyword>
<accession>A0ABX2ABK8</accession>
<comment type="catalytic activity">
    <reaction evidence="11">
        <text>L-leucine + 2-oxoglutarate = 4-methyl-2-oxopentanoate + L-glutamate</text>
        <dbReference type="Rhea" id="RHEA:18321"/>
        <dbReference type="ChEBI" id="CHEBI:16810"/>
        <dbReference type="ChEBI" id="CHEBI:17865"/>
        <dbReference type="ChEBI" id="CHEBI:29985"/>
        <dbReference type="ChEBI" id="CHEBI:57427"/>
        <dbReference type="EC" id="2.6.1.42"/>
    </reaction>
</comment>
<dbReference type="EMBL" id="JABJWC010000003">
    <property type="protein sequence ID" value="NPC65227.1"/>
    <property type="molecule type" value="Genomic_DNA"/>
</dbReference>
<comment type="pathway">
    <text evidence="2">Amino-acid biosynthesis; L-isoleucine biosynthesis; L-isoleucine from 2-oxobutanoate: step 4/4.</text>
</comment>
<protein>
    <recommendedName>
        <fullName evidence="7">Probable branched-chain-amino-acid aminotransferase</fullName>
        <ecNumber evidence="6">2.6.1.42</ecNumber>
    </recommendedName>
</protein>
<keyword evidence="12" id="KW-0808">Transferase</keyword>
<dbReference type="GO" id="GO:0008483">
    <property type="term" value="F:transaminase activity"/>
    <property type="evidence" value="ECO:0007669"/>
    <property type="project" value="UniProtKB-KW"/>
</dbReference>
<evidence type="ECO:0000256" key="10">
    <source>
        <dbReference type="ARBA" id="ARBA00048798"/>
    </source>
</evidence>
<comment type="caution">
    <text evidence="12">The sequence shown here is derived from an EMBL/GenBank/DDBJ whole genome shotgun (WGS) entry which is preliminary data.</text>
</comment>
<dbReference type="Proteomes" id="UP000623090">
    <property type="component" value="Unassembled WGS sequence"/>
</dbReference>
<evidence type="ECO:0000256" key="5">
    <source>
        <dbReference type="ARBA" id="ARBA00009320"/>
    </source>
</evidence>
<evidence type="ECO:0000256" key="8">
    <source>
        <dbReference type="ARBA" id="ARBA00023304"/>
    </source>
</evidence>
<evidence type="ECO:0000256" key="4">
    <source>
        <dbReference type="ARBA" id="ARBA00005072"/>
    </source>
</evidence>
<keyword evidence="13" id="KW-1185">Reference proteome</keyword>
<comment type="pathway">
    <text evidence="4">Amino-acid biosynthesis; L-leucine biosynthesis; L-leucine from 3-methyl-2-oxobutanoate: step 4/4.</text>
</comment>
<gene>
    <name evidence="12" type="ORF">HNW77_02150</name>
</gene>
<name>A0ABX2ABK8_9PROT</name>
<keyword evidence="8" id="KW-0028">Amino-acid biosynthesis</keyword>
<dbReference type="InterPro" id="IPR050571">
    <property type="entry name" value="Class-IV_PLP-Dep_Aminotrnsfr"/>
</dbReference>
<dbReference type="InterPro" id="IPR043132">
    <property type="entry name" value="BCAT-like_C"/>
</dbReference>
<sequence length="269" mass="28142">MTPASLPVWLNGRIIDQAEARIDPADRGLLLGDGLFETMRVAGGGVRHFTLHMERLAHGAGVLMLPPPDRGLIARAAADLLAACGLQNGSLRLTFTRGPGPRGLLPPPQVRPTLLLTATANLPPATPVRLATASHRRDEESVLSRIKSLNYLPSILARMEAAGQGADDALLLNRAGHVAETSASTLVAVRDGAALTPPVRDGALPGIARGVLLAAGMLRESRLSPAMLRGAEAVFALNSLCAREVVAIDGHELPRQPAFLAQLVAPLDG</sequence>
<dbReference type="PANTHER" id="PTHR42743">
    <property type="entry name" value="AMINO-ACID AMINOTRANSFERASE"/>
    <property type="match status" value="1"/>
</dbReference>
<dbReference type="Gene3D" id="3.30.470.10">
    <property type="match status" value="1"/>
</dbReference>
<dbReference type="InterPro" id="IPR036038">
    <property type="entry name" value="Aminotransferase-like"/>
</dbReference>
<dbReference type="SUPFAM" id="SSF56752">
    <property type="entry name" value="D-aminoacid aminotransferase-like PLP-dependent enzymes"/>
    <property type="match status" value="1"/>
</dbReference>
<dbReference type="Gene3D" id="3.20.10.10">
    <property type="entry name" value="D-amino Acid Aminotransferase, subunit A, domain 2"/>
    <property type="match status" value="1"/>
</dbReference>
<comment type="catalytic activity">
    <reaction evidence="9">
        <text>L-valine + 2-oxoglutarate = 3-methyl-2-oxobutanoate + L-glutamate</text>
        <dbReference type="Rhea" id="RHEA:24813"/>
        <dbReference type="ChEBI" id="CHEBI:11851"/>
        <dbReference type="ChEBI" id="CHEBI:16810"/>
        <dbReference type="ChEBI" id="CHEBI:29985"/>
        <dbReference type="ChEBI" id="CHEBI:57762"/>
        <dbReference type="EC" id="2.6.1.42"/>
    </reaction>
</comment>
<dbReference type="EC" id="2.6.1.42" evidence="6"/>
<organism evidence="12 13">
    <name type="scientific">Komagataeibacter melomenusus</name>
    <dbReference type="NCBI Taxonomy" id="2766578"/>
    <lineage>
        <taxon>Bacteria</taxon>
        <taxon>Pseudomonadati</taxon>
        <taxon>Pseudomonadota</taxon>
        <taxon>Alphaproteobacteria</taxon>
        <taxon>Acetobacterales</taxon>
        <taxon>Acetobacteraceae</taxon>
        <taxon>Komagataeibacter</taxon>
    </lineage>
</organism>
<comment type="catalytic activity">
    <reaction evidence="10">
        <text>L-isoleucine + 2-oxoglutarate = (S)-3-methyl-2-oxopentanoate + L-glutamate</text>
        <dbReference type="Rhea" id="RHEA:24801"/>
        <dbReference type="ChEBI" id="CHEBI:16810"/>
        <dbReference type="ChEBI" id="CHEBI:29985"/>
        <dbReference type="ChEBI" id="CHEBI:35146"/>
        <dbReference type="ChEBI" id="CHEBI:58045"/>
        <dbReference type="EC" id="2.6.1.42"/>
    </reaction>
</comment>
<dbReference type="InterPro" id="IPR043131">
    <property type="entry name" value="BCAT-like_N"/>
</dbReference>
<evidence type="ECO:0000256" key="3">
    <source>
        <dbReference type="ARBA" id="ARBA00004931"/>
    </source>
</evidence>
<dbReference type="Pfam" id="PF01063">
    <property type="entry name" value="Aminotran_4"/>
    <property type="match status" value="1"/>
</dbReference>